<dbReference type="EMBL" id="JAUFPT010000054">
    <property type="protein sequence ID" value="MDN3571909.1"/>
    <property type="molecule type" value="Genomic_DNA"/>
</dbReference>
<organism evidence="1 2">
    <name type="scientific">Methylobacterium longum</name>
    <dbReference type="NCBI Taxonomy" id="767694"/>
    <lineage>
        <taxon>Bacteria</taxon>
        <taxon>Pseudomonadati</taxon>
        <taxon>Pseudomonadota</taxon>
        <taxon>Alphaproteobacteria</taxon>
        <taxon>Hyphomicrobiales</taxon>
        <taxon>Methylobacteriaceae</taxon>
        <taxon>Methylobacterium</taxon>
    </lineage>
</organism>
<keyword evidence="1" id="KW-0456">Lyase</keyword>
<dbReference type="SUPFAM" id="SSF159709">
    <property type="entry name" value="PhnH-like"/>
    <property type="match status" value="1"/>
</dbReference>
<accession>A0ABT8AQ22</accession>
<gene>
    <name evidence="1" type="primary">phnH</name>
    <name evidence="1" type="ORF">QWZ18_14890</name>
</gene>
<dbReference type="RefSeq" id="WP_238286879.1">
    <property type="nucleotide sequence ID" value="NZ_BPQS01000008.1"/>
</dbReference>
<dbReference type="GO" id="GO:0016829">
    <property type="term" value="F:lyase activity"/>
    <property type="evidence" value="ECO:0007669"/>
    <property type="project" value="UniProtKB-KW"/>
</dbReference>
<proteinExistence type="predicted"/>
<dbReference type="Gene3D" id="3.40.50.11310">
    <property type="entry name" value="Bacterial phosphonate metabolism protein PhnH"/>
    <property type="match status" value="1"/>
</dbReference>
<dbReference type="NCBIfam" id="TIGR03292">
    <property type="entry name" value="PhnH_redo"/>
    <property type="match status" value="1"/>
</dbReference>
<comment type="caution">
    <text evidence="1">The sequence shown here is derived from an EMBL/GenBank/DDBJ whole genome shotgun (WGS) entry which is preliminary data.</text>
</comment>
<dbReference type="Pfam" id="PF05845">
    <property type="entry name" value="PhnH"/>
    <property type="match status" value="1"/>
</dbReference>
<dbReference type="InterPro" id="IPR038058">
    <property type="entry name" value="PhnH-like_sp"/>
</dbReference>
<sequence>MLAPGLADPVHDAQGTFRAVMDVLARPGQVRALTPGLAAGLAPPEPLTPELAAVALTLTDADTPVWLDAALAAVPAVAAYLRFHTGAPLTDDPARAAFALIRDPARCPPLSRFAPGTPAYPDTSTTLVLALDTLIPGTGLRLSGPGIRGEARMALAPLPETFATQLAANRADFPLGVDLILSAPGRVAGLPRSTVVTEA</sequence>
<evidence type="ECO:0000313" key="1">
    <source>
        <dbReference type="EMBL" id="MDN3571909.1"/>
    </source>
</evidence>
<evidence type="ECO:0000313" key="2">
    <source>
        <dbReference type="Proteomes" id="UP001244297"/>
    </source>
</evidence>
<keyword evidence="2" id="KW-1185">Reference proteome</keyword>
<protein>
    <submittedName>
        <fullName evidence="1">Phosphonate C-P lyase system protein PhnH</fullName>
    </submittedName>
</protein>
<dbReference type="InterPro" id="IPR008772">
    <property type="entry name" value="Phosphonate_metab_PhnH"/>
</dbReference>
<dbReference type="Proteomes" id="UP001244297">
    <property type="component" value="Unassembled WGS sequence"/>
</dbReference>
<dbReference type="PIRSF" id="PIRSF020680">
    <property type="entry name" value="PhnH"/>
    <property type="match status" value="1"/>
</dbReference>
<name>A0ABT8AQ22_9HYPH</name>
<reference evidence="2" key="1">
    <citation type="journal article" date="2019" name="Int. J. Syst. Evol. Microbiol.">
        <title>The Global Catalogue of Microorganisms (GCM) 10K type strain sequencing project: providing services to taxonomists for standard genome sequencing and annotation.</title>
        <authorList>
            <consortium name="The Broad Institute Genomics Platform"/>
            <consortium name="The Broad Institute Genome Sequencing Center for Infectious Disease"/>
            <person name="Wu L."/>
            <person name="Ma J."/>
        </authorList>
    </citation>
    <scope>NUCLEOTIDE SEQUENCE [LARGE SCALE GENOMIC DNA]</scope>
    <source>
        <strain evidence="2">CECT 7806</strain>
    </source>
</reference>